<reference evidence="1" key="1">
    <citation type="journal article" date="2013" name="Nat. Commun.">
        <title>Whole-genome sequencing of Oryza brachyantha reveals mechanisms underlying Oryza genome evolution.</title>
        <authorList>
            <person name="Chen J."/>
            <person name="Huang Q."/>
            <person name="Gao D."/>
            <person name="Wang J."/>
            <person name="Lang Y."/>
            <person name="Liu T."/>
            <person name="Li B."/>
            <person name="Bai Z."/>
            <person name="Luis Goicoechea J."/>
            <person name="Liang C."/>
            <person name="Chen C."/>
            <person name="Zhang W."/>
            <person name="Sun S."/>
            <person name="Liao Y."/>
            <person name="Zhang X."/>
            <person name="Yang L."/>
            <person name="Song C."/>
            <person name="Wang M."/>
            <person name="Shi J."/>
            <person name="Liu G."/>
            <person name="Liu J."/>
            <person name="Zhou H."/>
            <person name="Zhou W."/>
            <person name="Yu Q."/>
            <person name="An N."/>
            <person name="Chen Y."/>
            <person name="Cai Q."/>
            <person name="Wang B."/>
            <person name="Liu B."/>
            <person name="Min J."/>
            <person name="Huang Y."/>
            <person name="Wu H."/>
            <person name="Li Z."/>
            <person name="Zhang Y."/>
            <person name="Yin Y."/>
            <person name="Song W."/>
            <person name="Jiang J."/>
            <person name="Jackson S.A."/>
            <person name="Wing R.A."/>
            <person name="Wang J."/>
            <person name="Chen M."/>
        </authorList>
    </citation>
    <scope>NUCLEOTIDE SEQUENCE [LARGE SCALE GENOMIC DNA]</scope>
    <source>
        <strain evidence="1">cv. IRGC 101232</strain>
    </source>
</reference>
<keyword evidence="2" id="KW-1185">Reference proteome</keyword>
<dbReference type="EnsemblPlants" id="OB01G48380.1">
    <property type="protein sequence ID" value="OB01G48380.1"/>
    <property type="gene ID" value="OB01G48380"/>
</dbReference>
<proteinExistence type="predicted"/>
<dbReference type="Proteomes" id="UP000006038">
    <property type="component" value="Chromosome 1"/>
</dbReference>
<dbReference type="Gramene" id="OB01G48380.1">
    <property type="protein sequence ID" value="OB01G48380.1"/>
    <property type="gene ID" value="OB01G48380"/>
</dbReference>
<evidence type="ECO:0000313" key="2">
    <source>
        <dbReference type="Proteomes" id="UP000006038"/>
    </source>
</evidence>
<dbReference type="HOGENOM" id="CLU_2444361_0_0_1"/>
<accession>J3L6I2</accession>
<reference evidence="1" key="2">
    <citation type="submission" date="2013-04" db="UniProtKB">
        <authorList>
            <consortium name="EnsemblPlants"/>
        </authorList>
    </citation>
    <scope>IDENTIFICATION</scope>
</reference>
<name>J3L6I2_ORYBR</name>
<dbReference type="AlphaFoldDB" id="J3L6I2"/>
<evidence type="ECO:0000313" key="1">
    <source>
        <dbReference type="EnsemblPlants" id="OB01G48380.1"/>
    </source>
</evidence>
<sequence length="90" mass="10684">MHYFFIILMYCPATRMTTQITNRKSSLCKSVWMMTTRLLARSAERMSTRLLTTRSYIFLICFKLYSHNVHRVICLKKNLITYALKELPVA</sequence>
<protein>
    <submittedName>
        <fullName evidence="1">Uncharacterized protein</fullName>
    </submittedName>
</protein>
<organism evidence="1">
    <name type="scientific">Oryza brachyantha</name>
    <name type="common">malo sina</name>
    <dbReference type="NCBI Taxonomy" id="4533"/>
    <lineage>
        <taxon>Eukaryota</taxon>
        <taxon>Viridiplantae</taxon>
        <taxon>Streptophyta</taxon>
        <taxon>Embryophyta</taxon>
        <taxon>Tracheophyta</taxon>
        <taxon>Spermatophyta</taxon>
        <taxon>Magnoliopsida</taxon>
        <taxon>Liliopsida</taxon>
        <taxon>Poales</taxon>
        <taxon>Poaceae</taxon>
        <taxon>BOP clade</taxon>
        <taxon>Oryzoideae</taxon>
        <taxon>Oryzeae</taxon>
        <taxon>Oryzinae</taxon>
        <taxon>Oryza</taxon>
    </lineage>
</organism>